<dbReference type="InterPro" id="IPR016181">
    <property type="entry name" value="Acyl_CoA_acyltransferase"/>
</dbReference>
<dbReference type="OrthoDB" id="4738875at2759"/>
<feature type="domain" description="N-acetyltransferase" evidence="1">
    <location>
        <begin position="4"/>
        <end position="213"/>
    </location>
</feature>
<protein>
    <submittedName>
        <fullName evidence="2">Acyl-CoA N-acyltransferase</fullName>
    </submittedName>
</protein>
<organism evidence="2 3">
    <name type="scientific">Cucurbitaria berberidis CBS 394.84</name>
    <dbReference type="NCBI Taxonomy" id="1168544"/>
    <lineage>
        <taxon>Eukaryota</taxon>
        <taxon>Fungi</taxon>
        <taxon>Dikarya</taxon>
        <taxon>Ascomycota</taxon>
        <taxon>Pezizomycotina</taxon>
        <taxon>Dothideomycetes</taxon>
        <taxon>Pleosporomycetidae</taxon>
        <taxon>Pleosporales</taxon>
        <taxon>Pleosporineae</taxon>
        <taxon>Cucurbitariaceae</taxon>
        <taxon>Cucurbitaria</taxon>
    </lineage>
</organism>
<dbReference type="EMBL" id="ML976619">
    <property type="protein sequence ID" value="KAF1840947.1"/>
    <property type="molecule type" value="Genomic_DNA"/>
</dbReference>
<dbReference type="CDD" id="cd04301">
    <property type="entry name" value="NAT_SF"/>
    <property type="match status" value="1"/>
</dbReference>
<dbReference type="InterPro" id="IPR052523">
    <property type="entry name" value="Trichothecene_AcTrans"/>
</dbReference>
<dbReference type="AlphaFoldDB" id="A0A9P4G8F0"/>
<name>A0A9P4G8F0_9PLEO</name>
<dbReference type="PANTHER" id="PTHR42791:SF14">
    <property type="entry name" value="N-ACETYLTRANSFERASE DOMAIN-CONTAINING PROTEIN"/>
    <property type="match status" value="1"/>
</dbReference>
<dbReference type="Pfam" id="PF00583">
    <property type="entry name" value="Acetyltransf_1"/>
    <property type="match status" value="1"/>
</dbReference>
<sequence length="216" mass="24368">MPSFEVQRCTEADIPRFFEIVSLAFANDHEYVDAVFPAHTTPAGRKIGSERMLQLFHGDPNGNFLKVVDNDTGKIVAAAKWNLYKGGEIPPQPQLEGDYWENEEDKEFAQCIFHAFFAPRQRVIEETGGRLAALDMLMVDPAYQNKGAGRLLVKWGLAAANEMGVDAVVEGSDRGRKLYASEGFDGPYYVCPVPEKFASRRKQTYWWMRRPAQTKA</sequence>
<dbReference type="PANTHER" id="PTHR42791">
    <property type="entry name" value="GNAT FAMILY ACETYLTRANSFERASE"/>
    <property type="match status" value="1"/>
</dbReference>
<evidence type="ECO:0000313" key="2">
    <source>
        <dbReference type="EMBL" id="KAF1840947.1"/>
    </source>
</evidence>
<dbReference type="GeneID" id="63848599"/>
<proteinExistence type="predicted"/>
<evidence type="ECO:0000259" key="1">
    <source>
        <dbReference type="PROSITE" id="PS51186"/>
    </source>
</evidence>
<dbReference type="Proteomes" id="UP000800039">
    <property type="component" value="Unassembled WGS sequence"/>
</dbReference>
<evidence type="ECO:0000313" key="3">
    <source>
        <dbReference type="Proteomes" id="UP000800039"/>
    </source>
</evidence>
<comment type="caution">
    <text evidence="2">The sequence shown here is derived from an EMBL/GenBank/DDBJ whole genome shotgun (WGS) entry which is preliminary data.</text>
</comment>
<accession>A0A9P4G8F0</accession>
<dbReference type="SUPFAM" id="SSF55729">
    <property type="entry name" value="Acyl-CoA N-acyltransferases (Nat)"/>
    <property type="match status" value="1"/>
</dbReference>
<keyword evidence="3" id="KW-1185">Reference proteome</keyword>
<dbReference type="PROSITE" id="PS51186">
    <property type="entry name" value="GNAT"/>
    <property type="match status" value="1"/>
</dbReference>
<dbReference type="InterPro" id="IPR000182">
    <property type="entry name" value="GNAT_dom"/>
</dbReference>
<gene>
    <name evidence="2" type="ORF">K460DRAFT_347409</name>
</gene>
<dbReference type="GO" id="GO:0016747">
    <property type="term" value="F:acyltransferase activity, transferring groups other than amino-acyl groups"/>
    <property type="evidence" value="ECO:0007669"/>
    <property type="project" value="InterPro"/>
</dbReference>
<dbReference type="RefSeq" id="XP_040783510.1">
    <property type="nucleotide sequence ID" value="XM_040931347.1"/>
</dbReference>
<dbReference type="Gene3D" id="3.40.630.30">
    <property type="match status" value="1"/>
</dbReference>
<reference evidence="2" key="1">
    <citation type="submission" date="2020-01" db="EMBL/GenBank/DDBJ databases">
        <authorList>
            <consortium name="DOE Joint Genome Institute"/>
            <person name="Haridas S."/>
            <person name="Albert R."/>
            <person name="Binder M."/>
            <person name="Bloem J."/>
            <person name="Labutti K."/>
            <person name="Salamov A."/>
            <person name="Andreopoulos B."/>
            <person name="Baker S.E."/>
            <person name="Barry K."/>
            <person name="Bills G."/>
            <person name="Bluhm B.H."/>
            <person name="Cannon C."/>
            <person name="Castanera R."/>
            <person name="Culley D.E."/>
            <person name="Daum C."/>
            <person name="Ezra D."/>
            <person name="Gonzalez J.B."/>
            <person name="Henrissat B."/>
            <person name="Kuo A."/>
            <person name="Liang C."/>
            <person name="Lipzen A."/>
            <person name="Lutzoni F."/>
            <person name="Magnuson J."/>
            <person name="Mondo S."/>
            <person name="Nolan M."/>
            <person name="Ohm R."/>
            <person name="Pangilinan J."/>
            <person name="Park H.-J."/>
            <person name="Ramirez L."/>
            <person name="Alfaro M."/>
            <person name="Sun H."/>
            <person name="Tritt A."/>
            <person name="Yoshinaga Y."/>
            <person name="Zwiers L.-H."/>
            <person name="Turgeon B.G."/>
            <person name="Goodwin S.B."/>
            <person name="Spatafora J.W."/>
            <person name="Crous P.W."/>
            <person name="Grigoriev I.V."/>
        </authorList>
    </citation>
    <scope>NUCLEOTIDE SEQUENCE</scope>
    <source>
        <strain evidence="2">CBS 394.84</strain>
    </source>
</reference>